<evidence type="ECO:0000259" key="2">
    <source>
        <dbReference type="PROSITE" id="PS50004"/>
    </source>
</evidence>
<feature type="domain" description="C2" evidence="2">
    <location>
        <begin position="1"/>
        <end position="88"/>
    </location>
</feature>
<dbReference type="PANTHER" id="PTHR32246:SF173">
    <property type="entry name" value="C2 DOMAIN-CONTAINING PROTEIN"/>
    <property type="match status" value="1"/>
</dbReference>
<feature type="compositionally biased region" description="Pro residues" evidence="1">
    <location>
        <begin position="128"/>
        <end position="140"/>
    </location>
</feature>
<dbReference type="PANTHER" id="PTHR32246">
    <property type="entry name" value="INGRESSION PROTEIN FIC1"/>
    <property type="match status" value="1"/>
</dbReference>
<dbReference type="AlphaFoldDB" id="A0A2N9EC72"/>
<organism evidence="3">
    <name type="scientific">Fagus sylvatica</name>
    <name type="common">Beechnut</name>
    <dbReference type="NCBI Taxonomy" id="28930"/>
    <lineage>
        <taxon>Eukaryota</taxon>
        <taxon>Viridiplantae</taxon>
        <taxon>Streptophyta</taxon>
        <taxon>Embryophyta</taxon>
        <taxon>Tracheophyta</taxon>
        <taxon>Spermatophyta</taxon>
        <taxon>Magnoliopsida</taxon>
        <taxon>eudicotyledons</taxon>
        <taxon>Gunneridae</taxon>
        <taxon>Pentapetalae</taxon>
        <taxon>rosids</taxon>
        <taxon>fabids</taxon>
        <taxon>Fagales</taxon>
        <taxon>Fagaceae</taxon>
        <taxon>Fagus</taxon>
    </lineage>
</organism>
<accession>A0A2N9EC72</accession>
<dbReference type="Pfam" id="PF00168">
    <property type="entry name" value="C2"/>
    <property type="match status" value="1"/>
</dbReference>
<name>A0A2N9EC72_FAGSY</name>
<dbReference type="InterPro" id="IPR000008">
    <property type="entry name" value="C2_dom"/>
</dbReference>
<proteinExistence type="predicted"/>
<dbReference type="PROSITE" id="PS50004">
    <property type="entry name" value="C2"/>
    <property type="match status" value="1"/>
</dbReference>
<feature type="compositionally biased region" description="Pro residues" evidence="1">
    <location>
        <begin position="159"/>
        <end position="176"/>
    </location>
</feature>
<dbReference type="SUPFAM" id="SSF49562">
    <property type="entry name" value="C2 domain (Calcium/lipid-binding domain, CaLB)"/>
    <property type="match status" value="1"/>
</dbReference>
<sequence>MNVYAVVTISSNPQTEQRTPVDKGGGTNPMWNYTMKFTIDEAVAKMNYLFLNIKLMCHSSFRSDKEIGEVLVPVKELLDKAEEPNLVKYMTNQVRKPSGKPKGELNFSFKFEDMPITAYPPRVSTSSPYPPPLYIPPRNPPQSGYSQPTVGHHVQGGGPKPPPPPPPDGYPTPPPGMGYYYHERPQVVQPQQPGKNNDRIGLDLGIAFVGGMLGGMLMGELVSDDDAASTSNDAAQHMPTDN</sequence>
<dbReference type="InterPro" id="IPR035892">
    <property type="entry name" value="C2_domain_sf"/>
</dbReference>
<feature type="region of interest" description="Disordered" evidence="1">
    <location>
        <begin position="127"/>
        <end position="181"/>
    </location>
</feature>
<evidence type="ECO:0000256" key="1">
    <source>
        <dbReference type="SAM" id="MobiDB-lite"/>
    </source>
</evidence>
<reference evidence="3" key="1">
    <citation type="submission" date="2018-02" db="EMBL/GenBank/DDBJ databases">
        <authorList>
            <person name="Cohen D.B."/>
            <person name="Kent A.D."/>
        </authorList>
    </citation>
    <scope>NUCLEOTIDE SEQUENCE</scope>
</reference>
<dbReference type="EMBL" id="OIVN01000002">
    <property type="protein sequence ID" value="SPC72298.1"/>
    <property type="molecule type" value="Genomic_DNA"/>
</dbReference>
<evidence type="ECO:0000313" key="3">
    <source>
        <dbReference type="EMBL" id="SPC72298.1"/>
    </source>
</evidence>
<dbReference type="CDD" id="cd04051">
    <property type="entry name" value="C2_SRC2_like"/>
    <property type="match status" value="1"/>
</dbReference>
<dbReference type="Gene3D" id="2.60.40.150">
    <property type="entry name" value="C2 domain"/>
    <property type="match status" value="1"/>
</dbReference>
<gene>
    <name evidence="3" type="ORF">FSB_LOCUS180</name>
</gene>
<dbReference type="InterPro" id="IPR044750">
    <property type="entry name" value="C2_SRC2/BAP"/>
</dbReference>
<dbReference type="GO" id="GO:0006952">
    <property type="term" value="P:defense response"/>
    <property type="evidence" value="ECO:0007669"/>
    <property type="project" value="InterPro"/>
</dbReference>
<protein>
    <recommendedName>
        <fullName evidence="2">C2 domain-containing protein</fullName>
    </recommendedName>
</protein>